<name>A0ABT6HEP2_9ACTN</name>
<accession>A0ABT6HEP2</accession>
<dbReference type="EMBL" id="JARWBG010000001">
    <property type="protein sequence ID" value="MDH2387232.1"/>
    <property type="molecule type" value="Genomic_DNA"/>
</dbReference>
<evidence type="ECO:0000313" key="2">
    <source>
        <dbReference type="Proteomes" id="UP001223144"/>
    </source>
</evidence>
<dbReference type="NCBIfam" id="TIGR04267">
    <property type="entry name" value="mod_HExxH"/>
    <property type="match status" value="1"/>
</dbReference>
<gene>
    <name evidence="1" type="ORF">QCN29_00210</name>
</gene>
<sequence length="387" mass="40644">MLLKSLLTRAERHAPETCRRRLLLHWRLLERAEAAHPAAARTTLGYPAVGNWLLHTLDVPDGPPFDKSLAGLGAAAAAAALGAGTGFRLTLPTDEGRLALPGIGAFDARAANVRIVAGPGSVCLTAEGRRTAIRLPRPAVLAAPLQGWRRLRPLPGGSGVLDDLDPYWSGRHPSHGRALPRSPVRSAAAARPWLARWRAALALLSSADPPRAAEVASLVDSVVPIAGDGPGVASGTLRAAPWAVLTTLPASSRTMAEVLVHEVQHSKLAVISDAVPLLLPGGDAEHMVAWRADPRPLPAVLQGTYAHLALADLWRRLAGRRGATPGGRKAALARSAAYAEQVSAPLRTLMESGQLTAEGKVFVAGMKCYLESLSGVSSDDSYLHPLS</sequence>
<organism evidence="1 2">
    <name type="scientific">Streptomyces chengmaiensis</name>
    <dbReference type="NCBI Taxonomy" id="3040919"/>
    <lineage>
        <taxon>Bacteria</taxon>
        <taxon>Bacillati</taxon>
        <taxon>Actinomycetota</taxon>
        <taxon>Actinomycetes</taxon>
        <taxon>Kitasatosporales</taxon>
        <taxon>Streptomycetaceae</taxon>
        <taxon>Streptomyces</taxon>
    </lineage>
</organism>
<evidence type="ECO:0000313" key="1">
    <source>
        <dbReference type="EMBL" id="MDH2387232.1"/>
    </source>
</evidence>
<comment type="caution">
    <text evidence="1">The sequence shown here is derived from an EMBL/GenBank/DDBJ whole genome shotgun (WGS) entry which is preliminary data.</text>
</comment>
<dbReference type="RefSeq" id="WP_279925372.1">
    <property type="nucleotide sequence ID" value="NZ_JARWBG010000001.1"/>
</dbReference>
<proteinExistence type="predicted"/>
<dbReference type="InterPro" id="IPR026337">
    <property type="entry name" value="AKG_HExxH"/>
</dbReference>
<reference evidence="1 2" key="1">
    <citation type="submission" date="2023-04" db="EMBL/GenBank/DDBJ databases">
        <title>Streptomyces chengmaiensis sp. nov. isolated from the stem of mangrove plant in Hainan.</title>
        <authorList>
            <person name="Huang X."/>
            <person name="Zhou S."/>
            <person name="Chu X."/>
            <person name="Xie Y."/>
            <person name="Lin Y."/>
        </authorList>
    </citation>
    <scope>NUCLEOTIDE SEQUENCE [LARGE SCALE GENOMIC DNA]</scope>
    <source>
        <strain evidence="1 2">HNM0663</strain>
    </source>
</reference>
<keyword evidence="2" id="KW-1185">Reference proteome</keyword>
<dbReference type="Proteomes" id="UP001223144">
    <property type="component" value="Unassembled WGS sequence"/>
</dbReference>
<protein>
    <submittedName>
        <fullName evidence="1">HEXXH motif-containing putative peptide modification protein</fullName>
    </submittedName>
</protein>